<comment type="caution">
    <text evidence="1">The sequence shown here is derived from an EMBL/GenBank/DDBJ whole genome shotgun (WGS) entry which is preliminary data.</text>
</comment>
<dbReference type="InterPro" id="IPR001611">
    <property type="entry name" value="Leu-rich_rpt"/>
</dbReference>
<evidence type="ECO:0000313" key="2">
    <source>
        <dbReference type="EMBL" id="CAL5984337.1"/>
    </source>
</evidence>
<dbReference type="EMBL" id="CATOUU010001186">
    <property type="protein sequence ID" value="CAI9978639.1"/>
    <property type="molecule type" value="Genomic_DNA"/>
</dbReference>
<gene>
    <name evidence="1" type="ORF">HINF_LOCUS66284</name>
    <name evidence="2" type="ORF">HINF_LOCUS8049</name>
</gene>
<keyword evidence="3" id="KW-1185">Reference proteome</keyword>
<name>A0AA86V309_9EUKA</name>
<dbReference type="AlphaFoldDB" id="A0AA86V309"/>
<evidence type="ECO:0000313" key="3">
    <source>
        <dbReference type="Proteomes" id="UP001642409"/>
    </source>
</evidence>
<dbReference type="PROSITE" id="PS51450">
    <property type="entry name" value="LRR"/>
    <property type="match status" value="1"/>
</dbReference>
<evidence type="ECO:0000313" key="1">
    <source>
        <dbReference type="EMBL" id="CAI9978639.1"/>
    </source>
</evidence>
<sequence>MREDECRMLNTIKYNRDSRNSSQTVFELWWELNGLRALNKLNSLYLNNNKVMDLSTVDYLKAKGCFGNGFGTSYQTQPSQAVVREQIQFNSRQLIVSLSKYKQLIHTQKQLLQFISKLNEWVPLVLSYRSLLPIAVVRVKNALHLTHNEGGEQGQPKAMFNNLEQPLVIQQSLFLNEDVFARFQILKTVSSIFQFDLFFDYNSFICSVQLRLFRQIVLQDRCVVTVCLYKSEYNQIFNNVVQCGF</sequence>
<dbReference type="Proteomes" id="UP001642409">
    <property type="component" value="Unassembled WGS sequence"/>
</dbReference>
<reference evidence="2 3" key="2">
    <citation type="submission" date="2024-07" db="EMBL/GenBank/DDBJ databases">
        <authorList>
            <person name="Akdeniz Z."/>
        </authorList>
    </citation>
    <scope>NUCLEOTIDE SEQUENCE [LARGE SCALE GENOMIC DNA]</scope>
</reference>
<proteinExistence type="predicted"/>
<dbReference type="EMBL" id="CAXDID020000017">
    <property type="protein sequence ID" value="CAL5984337.1"/>
    <property type="molecule type" value="Genomic_DNA"/>
</dbReference>
<protein>
    <submittedName>
        <fullName evidence="1">Leucine-rich repeat</fullName>
    </submittedName>
    <submittedName>
        <fullName evidence="2">Leucine-rich_repeat</fullName>
    </submittedName>
</protein>
<accession>A0AA86V309</accession>
<organism evidence="1">
    <name type="scientific">Hexamita inflata</name>
    <dbReference type="NCBI Taxonomy" id="28002"/>
    <lineage>
        <taxon>Eukaryota</taxon>
        <taxon>Metamonada</taxon>
        <taxon>Diplomonadida</taxon>
        <taxon>Hexamitidae</taxon>
        <taxon>Hexamitinae</taxon>
        <taxon>Hexamita</taxon>
    </lineage>
</organism>
<reference evidence="1" key="1">
    <citation type="submission" date="2023-06" db="EMBL/GenBank/DDBJ databases">
        <authorList>
            <person name="Kurt Z."/>
        </authorList>
    </citation>
    <scope>NUCLEOTIDE SEQUENCE</scope>
</reference>